<evidence type="ECO:0008006" key="11">
    <source>
        <dbReference type="Google" id="ProtNLM"/>
    </source>
</evidence>
<keyword evidence="7" id="KW-0503">Monooxygenase</keyword>
<accession>A0A067P458</accession>
<evidence type="ECO:0000256" key="5">
    <source>
        <dbReference type="ARBA" id="ARBA00023004"/>
    </source>
</evidence>
<dbReference type="PRINTS" id="PR00465">
    <property type="entry name" value="EP450IV"/>
</dbReference>
<keyword evidence="5 6" id="KW-0408">Iron</keyword>
<protein>
    <recommendedName>
        <fullName evidence="11">Cytochrome P450</fullName>
    </recommendedName>
</protein>
<evidence type="ECO:0000256" key="6">
    <source>
        <dbReference type="PIRSR" id="PIRSR602403-1"/>
    </source>
</evidence>
<reference evidence="10" key="1">
    <citation type="journal article" date="2014" name="Proc. Natl. Acad. Sci. U.S.A.">
        <title>Extensive sampling of basidiomycete genomes demonstrates inadequacy of the white-rot/brown-rot paradigm for wood decay fungi.</title>
        <authorList>
            <person name="Riley R."/>
            <person name="Salamov A.A."/>
            <person name="Brown D.W."/>
            <person name="Nagy L.G."/>
            <person name="Floudas D."/>
            <person name="Held B.W."/>
            <person name="Levasseur A."/>
            <person name="Lombard V."/>
            <person name="Morin E."/>
            <person name="Otillar R."/>
            <person name="Lindquist E.A."/>
            <person name="Sun H."/>
            <person name="LaButti K.M."/>
            <person name="Schmutz J."/>
            <person name="Jabbour D."/>
            <person name="Luo H."/>
            <person name="Baker S.E."/>
            <person name="Pisabarro A.G."/>
            <person name="Walton J.D."/>
            <person name="Blanchette R.A."/>
            <person name="Henrissat B."/>
            <person name="Martin F."/>
            <person name="Cullen D."/>
            <person name="Hibbett D.S."/>
            <person name="Grigoriev I.V."/>
        </authorList>
    </citation>
    <scope>NUCLEOTIDE SEQUENCE [LARGE SCALE GENOMIC DNA]</scope>
    <source>
        <strain evidence="10">MUCL 33604</strain>
    </source>
</reference>
<keyword evidence="10" id="KW-1185">Reference proteome</keyword>
<keyword evidence="3 6" id="KW-0479">Metal-binding</keyword>
<evidence type="ECO:0000256" key="7">
    <source>
        <dbReference type="RuleBase" id="RU000461"/>
    </source>
</evidence>
<feature type="transmembrane region" description="Helical" evidence="8">
    <location>
        <begin position="6"/>
        <end position="24"/>
    </location>
</feature>
<evidence type="ECO:0000313" key="10">
    <source>
        <dbReference type="Proteomes" id="UP000027265"/>
    </source>
</evidence>
<keyword evidence="8" id="KW-1133">Transmembrane helix</keyword>
<dbReference type="STRING" id="933084.A0A067P458"/>
<dbReference type="InterPro" id="IPR002403">
    <property type="entry name" value="Cyt_P450_E_grp-IV"/>
</dbReference>
<dbReference type="InterPro" id="IPR036396">
    <property type="entry name" value="Cyt_P450_sf"/>
</dbReference>
<dbReference type="GO" id="GO:0004497">
    <property type="term" value="F:monooxygenase activity"/>
    <property type="evidence" value="ECO:0007669"/>
    <property type="project" value="UniProtKB-KW"/>
</dbReference>
<dbReference type="CDD" id="cd11041">
    <property type="entry name" value="CYP503A1-like"/>
    <property type="match status" value="1"/>
</dbReference>
<dbReference type="PRINTS" id="PR00385">
    <property type="entry name" value="P450"/>
</dbReference>
<gene>
    <name evidence="9" type="ORF">JAAARDRAFT_165601</name>
</gene>
<comment type="cofactor">
    <cofactor evidence="1 6">
        <name>heme</name>
        <dbReference type="ChEBI" id="CHEBI:30413"/>
    </cofactor>
</comment>
<dbReference type="PANTHER" id="PTHR46206">
    <property type="entry name" value="CYTOCHROME P450"/>
    <property type="match status" value="1"/>
</dbReference>
<dbReference type="InParanoid" id="A0A067P458"/>
<keyword evidence="6 7" id="KW-0349">Heme</keyword>
<dbReference type="InterPro" id="IPR001128">
    <property type="entry name" value="Cyt_P450"/>
</dbReference>
<dbReference type="EMBL" id="KL197782">
    <property type="protein sequence ID" value="KDQ49529.1"/>
    <property type="molecule type" value="Genomic_DNA"/>
</dbReference>
<dbReference type="GO" id="GO:0005506">
    <property type="term" value="F:iron ion binding"/>
    <property type="evidence" value="ECO:0007669"/>
    <property type="project" value="InterPro"/>
</dbReference>
<dbReference type="Gene3D" id="1.10.630.10">
    <property type="entry name" value="Cytochrome P450"/>
    <property type="match status" value="1"/>
</dbReference>
<dbReference type="AlphaFoldDB" id="A0A067P458"/>
<keyword evidence="8" id="KW-0472">Membrane</keyword>
<dbReference type="PROSITE" id="PS00086">
    <property type="entry name" value="CYTOCHROME_P450"/>
    <property type="match status" value="1"/>
</dbReference>
<evidence type="ECO:0000256" key="8">
    <source>
        <dbReference type="SAM" id="Phobius"/>
    </source>
</evidence>
<evidence type="ECO:0000256" key="3">
    <source>
        <dbReference type="ARBA" id="ARBA00022723"/>
    </source>
</evidence>
<dbReference type="HOGENOM" id="CLU_022195_0_2_1"/>
<proteinExistence type="inferred from homology"/>
<dbReference type="OrthoDB" id="1844152at2759"/>
<dbReference type="SUPFAM" id="SSF48264">
    <property type="entry name" value="Cytochrome P450"/>
    <property type="match status" value="1"/>
</dbReference>
<organism evidence="9 10">
    <name type="scientific">Jaapia argillacea MUCL 33604</name>
    <dbReference type="NCBI Taxonomy" id="933084"/>
    <lineage>
        <taxon>Eukaryota</taxon>
        <taxon>Fungi</taxon>
        <taxon>Dikarya</taxon>
        <taxon>Basidiomycota</taxon>
        <taxon>Agaricomycotina</taxon>
        <taxon>Agaricomycetes</taxon>
        <taxon>Agaricomycetidae</taxon>
        <taxon>Jaapiales</taxon>
        <taxon>Jaapiaceae</taxon>
        <taxon>Jaapia</taxon>
    </lineage>
</organism>
<evidence type="ECO:0000256" key="4">
    <source>
        <dbReference type="ARBA" id="ARBA00023002"/>
    </source>
</evidence>
<evidence type="ECO:0000256" key="1">
    <source>
        <dbReference type="ARBA" id="ARBA00001971"/>
    </source>
</evidence>
<dbReference type="GO" id="GO:0016705">
    <property type="term" value="F:oxidoreductase activity, acting on paired donors, with incorporation or reduction of molecular oxygen"/>
    <property type="evidence" value="ECO:0007669"/>
    <property type="project" value="InterPro"/>
</dbReference>
<evidence type="ECO:0000256" key="2">
    <source>
        <dbReference type="ARBA" id="ARBA00010617"/>
    </source>
</evidence>
<keyword evidence="4 7" id="KW-0560">Oxidoreductase</keyword>
<dbReference type="Pfam" id="PF00067">
    <property type="entry name" value="p450"/>
    <property type="match status" value="1"/>
</dbReference>
<dbReference type="InterPro" id="IPR017972">
    <property type="entry name" value="Cyt_P450_CS"/>
</dbReference>
<feature type="binding site" description="axial binding residue" evidence="6">
    <location>
        <position position="444"/>
    </location>
    <ligand>
        <name>heme</name>
        <dbReference type="ChEBI" id="CHEBI:30413"/>
    </ligand>
    <ligandPart>
        <name>Fe</name>
        <dbReference type="ChEBI" id="CHEBI:18248"/>
    </ligandPart>
</feature>
<comment type="similarity">
    <text evidence="2 7">Belongs to the cytochrome P450 family.</text>
</comment>
<keyword evidence="8" id="KW-0812">Transmembrane</keyword>
<evidence type="ECO:0000313" key="9">
    <source>
        <dbReference type="EMBL" id="KDQ49529.1"/>
    </source>
</evidence>
<name>A0A067P458_9AGAM</name>
<dbReference type="GO" id="GO:0020037">
    <property type="term" value="F:heme binding"/>
    <property type="evidence" value="ECO:0007669"/>
    <property type="project" value="InterPro"/>
</dbReference>
<dbReference type="Proteomes" id="UP000027265">
    <property type="component" value="Unassembled WGS sequence"/>
</dbReference>
<sequence>MSDPSYLTWAAAIGIPLFFGLRYLSADQRKLDAIPTIGGPSVPLLSYIGAFRFLFGAPKLVQEGYDKFKGAPFKIAGIGQWIIVVGDPKGVNDIRKAPDEVLSFTEALNEMLATEYTLGPNIHYDQYHVPIVQSQLTRNISKTFDAVRDEIGAAFTDAIPLTDEWVKSPGLDTIMQVVARTSNRVFVGLPLCRNKDYLELSIQFTIDVMKGAALINLFPAPLKPLAGRIFTNLPNRINRGMAHLQPLIEERLKNMEEYGEDWPDKPNDFLMWCMEDAQGEERTIRNWTLRILALNFAAIHTSSMSFTHALFHLAANPQYIQPMREEVEAIVNEEGWSKAAMQKMKKLDSFLKETQRYNGISCLSMTRKVLQPFTFSDGTQVPAGHTISAAATPVHHNDLNYPDADVFDGFRFANMREEDGEGTKHQFVSTGADYVPFGHGKHACPGRFFAANELKAMLAHLVINYDMKLENESVRPPDCWFVMNLTPNLTAEVMFRKRR</sequence>